<accession>A0A1T4K5N3</accession>
<dbReference type="OrthoDB" id="9804934at2"/>
<dbReference type="InterPro" id="IPR010161">
    <property type="entry name" value="Peptidase_M20B"/>
</dbReference>
<evidence type="ECO:0000256" key="3">
    <source>
        <dbReference type="ARBA" id="ARBA00022670"/>
    </source>
</evidence>
<dbReference type="SUPFAM" id="SSF53187">
    <property type="entry name" value="Zn-dependent exopeptidases"/>
    <property type="match status" value="1"/>
</dbReference>
<dbReference type="InterPro" id="IPR036264">
    <property type="entry name" value="Bact_exopeptidase_dim_dom"/>
</dbReference>
<dbReference type="NCBIfam" id="TIGR01882">
    <property type="entry name" value="peptidase-T"/>
    <property type="match status" value="1"/>
</dbReference>
<dbReference type="GO" id="GO:0008270">
    <property type="term" value="F:zinc ion binding"/>
    <property type="evidence" value="ECO:0007669"/>
    <property type="project" value="InterPro"/>
</dbReference>
<feature type="domain" description="Peptidase M20 dimerisation" evidence="9">
    <location>
        <begin position="224"/>
        <end position="314"/>
    </location>
</feature>
<evidence type="ECO:0000256" key="8">
    <source>
        <dbReference type="NCBIfam" id="TIGR01882"/>
    </source>
</evidence>
<dbReference type="SUPFAM" id="SSF55031">
    <property type="entry name" value="Bacterial exopeptidase dimerisation domain"/>
    <property type="match status" value="1"/>
</dbReference>
<dbReference type="GeneID" id="78316315"/>
<comment type="similarity">
    <text evidence="2">Belongs to the peptidase M20B family.</text>
</comment>
<evidence type="ECO:0000256" key="5">
    <source>
        <dbReference type="ARBA" id="ARBA00022801"/>
    </source>
</evidence>
<dbReference type="GO" id="GO:0008237">
    <property type="term" value="F:metallopeptidase activity"/>
    <property type="evidence" value="ECO:0007669"/>
    <property type="project" value="UniProtKB-KW"/>
</dbReference>
<dbReference type="PANTHER" id="PTHR42994:SF1">
    <property type="entry name" value="PEPTIDASE T"/>
    <property type="match status" value="1"/>
</dbReference>
<dbReference type="InterPro" id="IPR011650">
    <property type="entry name" value="Peptidase_M20_dimer"/>
</dbReference>
<evidence type="ECO:0000256" key="4">
    <source>
        <dbReference type="ARBA" id="ARBA00022723"/>
    </source>
</evidence>
<dbReference type="GO" id="GO:0006518">
    <property type="term" value="P:peptide metabolic process"/>
    <property type="evidence" value="ECO:0007669"/>
    <property type="project" value="InterPro"/>
</dbReference>
<protein>
    <recommendedName>
        <fullName evidence="8">Peptidase T</fullName>
        <ecNumber evidence="8">3.4.11.4</ecNumber>
    </recommendedName>
</protein>
<proteinExistence type="inferred from homology"/>
<dbReference type="PANTHER" id="PTHR42994">
    <property type="entry name" value="PEPTIDASE T"/>
    <property type="match status" value="1"/>
</dbReference>
<dbReference type="RefSeq" id="WP_078932925.1">
    <property type="nucleotide sequence ID" value="NZ_FUWG01000006.1"/>
</dbReference>
<evidence type="ECO:0000313" key="11">
    <source>
        <dbReference type="Proteomes" id="UP000190423"/>
    </source>
</evidence>
<dbReference type="Gene3D" id="3.40.630.10">
    <property type="entry name" value="Zn peptidases"/>
    <property type="match status" value="1"/>
</dbReference>
<keyword evidence="11" id="KW-1185">Reference proteome</keyword>
<reference evidence="10 11" key="1">
    <citation type="submission" date="2017-02" db="EMBL/GenBank/DDBJ databases">
        <authorList>
            <person name="Peterson S.W."/>
        </authorList>
    </citation>
    <scope>NUCLEOTIDE SEQUENCE [LARGE SCALE GENOMIC DNA]</scope>
    <source>
        <strain evidence="10 11">ATCC BAA-908</strain>
    </source>
</reference>
<organism evidence="10 11">
    <name type="scientific">Treponema porcinum</name>
    <dbReference type="NCBI Taxonomy" id="261392"/>
    <lineage>
        <taxon>Bacteria</taxon>
        <taxon>Pseudomonadati</taxon>
        <taxon>Spirochaetota</taxon>
        <taxon>Spirochaetia</taxon>
        <taxon>Spirochaetales</taxon>
        <taxon>Treponemataceae</taxon>
        <taxon>Treponema</taxon>
    </lineage>
</organism>
<dbReference type="Gene3D" id="3.30.70.360">
    <property type="match status" value="1"/>
</dbReference>
<evidence type="ECO:0000256" key="1">
    <source>
        <dbReference type="ARBA" id="ARBA00001947"/>
    </source>
</evidence>
<keyword evidence="7" id="KW-0482">Metalloprotease</keyword>
<dbReference type="Proteomes" id="UP000190423">
    <property type="component" value="Unassembled WGS sequence"/>
</dbReference>
<dbReference type="STRING" id="261392.SAMN02745149_01012"/>
<keyword evidence="5" id="KW-0378">Hydrolase</keyword>
<gene>
    <name evidence="10" type="ORF">SAMN02745149_01012</name>
</gene>
<dbReference type="Pfam" id="PF01546">
    <property type="entry name" value="Peptidase_M20"/>
    <property type="match status" value="1"/>
</dbReference>
<evidence type="ECO:0000256" key="7">
    <source>
        <dbReference type="ARBA" id="ARBA00023049"/>
    </source>
</evidence>
<dbReference type="PROSITE" id="PS00759">
    <property type="entry name" value="ARGE_DAPE_CPG2_2"/>
    <property type="match status" value="1"/>
</dbReference>
<dbReference type="EMBL" id="FUWG01000006">
    <property type="protein sequence ID" value="SJZ37739.1"/>
    <property type="molecule type" value="Genomic_DNA"/>
</dbReference>
<evidence type="ECO:0000313" key="10">
    <source>
        <dbReference type="EMBL" id="SJZ37739.1"/>
    </source>
</evidence>
<dbReference type="Pfam" id="PF07687">
    <property type="entry name" value="M20_dimer"/>
    <property type="match status" value="1"/>
</dbReference>
<keyword evidence="4" id="KW-0479">Metal-binding</keyword>
<evidence type="ECO:0000256" key="6">
    <source>
        <dbReference type="ARBA" id="ARBA00022833"/>
    </source>
</evidence>
<dbReference type="GO" id="GO:0006508">
    <property type="term" value="P:proteolysis"/>
    <property type="evidence" value="ECO:0007669"/>
    <property type="project" value="UniProtKB-UniRule"/>
</dbReference>
<keyword evidence="10" id="KW-0031">Aminopeptidase</keyword>
<keyword evidence="3" id="KW-0645">Protease</keyword>
<name>A0A1T4K5N3_TREPO</name>
<dbReference type="NCBIfam" id="NF003976">
    <property type="entry name" value="PRK05469.1"/>
    <property type="match status" value="1"/>
</dbReference>
<sequence length="424" mass="45863">MKIFSSNSDLQTVLLNRFVRYVRCWSESSGENADKGIMPSTSQQKVFAKSLLTEIKTVGLKNAQLTADGYIYAVLPASKGMEYVPPFCLLAHLDTVDEVSGKDVKPIIHASYDGARIDLQDGVVLDVTEDAYLAQAAAGRDTIITSDGTTLLGADDKAGIAEIVSALEYIKSNKEIKHGAIEVIFSPDEETGHGMDKVPLHLIKSKCAYTVDGGHIGQLETECFNAYGAEVTFWGKAAHTGDARRTGMVNAVHTAARFIENIPSGERPETTDGYEGFFAVMECSGTVEKACVKLLLRDFTEQGMAGRIEKVKKIAVVCADSCRAKVDVSFRQQYKNMKAVLDSVPSVVKNIADAYRAAGVEPVYTPIRGGTDGSRLTELGIPTPNIFTGGHNYHSRREWASLPQMCAATDVLINLAAVIVLANK</sequence>
<dbReference type="NCBIfam" id="NF009920">
    <property type="entry name" value="PRK13381.1"/>
    <property type="match status" value="1"/>
</dbReference>
<dbReference type="GO" id="GO:0045148">
    <property type="term" value="F:tripeptide aminopeptidase activity"/>
    <property type="evidence" value="ECO:0007669"/>
    <property type="project" value="UniProtKB-UniRule"/>
</dbReference>
<evidence type="ECO:0000259" key="9">
    <source>
        <dbReference type="Pfam" id="PF07687"/>
    </source>
</evidence>
<keyword evidence="6" id="KW-0862">Zinc</keyword>
<dbReference type="InterPro" id="IPR001261">
    <property type="entry name" value="ArgE/DapE_CS"/>
</dbReference>
<dbReference type="EC" id="3.4.11.4" evidence="8"/>
<dbReference type="InterPro" id="IPR002933">
    <property type="entry name" value="Peptidase_M20"/>
</dbReference>
<dbReference type="AlphaFoldDB" id="A0A1T4K5N3"/>
<evidence type="ECO:0000256" key="2">
    <source>
        <dbReference type="ARBA" id="ARBA00009692"/>
    </source>
</evidence>
<comment type="cofactor">
    <cofactor evidence="1">
        <name>Zn(2+)</name>
        <dbReference type="ChEBI" id="CHEBI:29105"/>
    </cofactor>
</comment>